<evidence type="ECO:0000313" key="3">
    <source>
        <dbReference type="Proteomes" id="UP000000600"/>
    </source>
</evidence>
<dbReference type="GO" id="GO:0016567">
    <property type="term" value="P:protein ubiquitination"/>
    <property type="evidence" value="ECO:0000318"/>
    <property type="project" value="GO_Central"/>
</dbReference>
<name>A0C9Z8_PARTE</name>
<dbReference type="GO" id="GO:0031386">
    <property type="term" value="F:protein tag activity"/>
    <property type="evidence" value="ECO:0000318"/>
    <property type="project" value="GO_Central"/>
</dbReference>
<dbReference type="Proteomes" id="UP000000600">
    <property type="component" value="Unassembled WGS sequence"/>
</dbReference>
<dbReference type="PRINTS" id="PR00348">
    <property type="entry name" value="UBIQUITIN"/>
</dbReference>
<dbReference type="Gene3D" id="3.10.20.90">
    <property type="entry name" value="Phosphatidylinositol 3-kinase Catalytic Subunit, Chain A, domain 1"/>
    <property type="match status" value="1"/>
</dbReference>
<dbReference type="STRING" id="5888.A0C9Z8"/>
<dbReference type="HOGENOM" id="CLU_1227590_0_0_1"/>
<dbReference type="eggNOG" id="KOG0003">
    <property type="taxonomic scope" value="Eukaryota"/>
</dbReference>
<organism evidence="2 3">
    <name type="scientific">Paramecium tetraurelia</name>
    <dbReference type="NCBI Taxonomy" id="5888"/>
    <lineage>
        <taxon>Eukaryota</taxon>
        <taxon>Sar</taxon>
        <taxon>Alveolata</taxon>
        <taxon>Ciliophora</taxon>
        <taxon>Intramacronucleata</taxon>
        <taxon>Oligohymenophorea</taxon>
        <taxon>Peniculida</taxon>
        <taxon>Parameciidae</taxon>
        <taxon>Paramecium</taxon>
    </lineage>
</organism>
<dbReference type="InterPro" id="IPR019956">
    <property type="entry name" value="Ubiquitin_dom"/>
</dbReference>
<dbReference type="EMBL" id="CT868053">
    <property type="protein sequence ID" value="CAK67615.1"/>
    <property type="molecule type" value="Genomic_DNA"/>
</dbReference>
<dbReference type="RefSeq" id="XP_001435012.1">
    <property type="nucleotide sequence ID" value="XM_001434975.2"/>
</dbReference>
<accession>A0C9Z8</accession>
<dbReference type="GO" id="GO:0005737">
    <property type="term" value="C:cytoplasm"/>
    <property type="evidence" value="ECO:0000318"/>
    <property type="project" value="GO_Central"/>
</dbReference>
<dbReference type="SMART" id="SM00213">
    <property type="entry name" value="UBQ"/>
    <property type="match status" value="1"/>
</dbReference>
<dbReference type="Pfam" id="PF00240">
    <property type="entry name" value="ubiquitin"/>
    <property type="match status" value="1"/>
</dbReference>
<dbReference type="AlphaFoldDB" id="A0C9Z8"/>
<protein>
    <recommendedName>
        <fullName evidence="1">Ubiquitin-like domain-containing protein</fullName>
    </recommendedName>
</protein>
<dbReference type="KEGG" id="ptm:GSPATT00036394001"/>
<feature type="non-terminal residue" evidence="2">
    <location>
        <position position="226"/>
    </location>
</feature>
<dbReference type="FunFam" id="3.10.20.90:FF:000160">
    <property type="entry name" value="Polyubiquitin-C"/>
    <property type="match status" value="1"/>
</dbReference>
<dbReference type="InterPro" id="IPR029071">
    <property type="entry name" value="Ubiquitin-like_domsf"/>
</dbReference>
<dbReference type="PANTHER" id="PTHR10666">
    <property type="entry name" value="UBIQUITIN"/>
    <property type="match status" value="1"/>
</dbReference>
<evidence type="ECO:0000313" key="2">
    <source>
        <dbReference type="EMBL" id="CAK67615.1"/>
    </source>
</evidence>
<dbReference type="GO" id="GO:0019941">
    <property type="term" value="P:modification-dependent protein catabolic process"/>
    <property type="evidence" value="ECO:0000318"/>
    <property type="project" value="GO_Central"/>
</dbReference>
<dbReference type="InterPro" id="IPR050158">
    <property type="entry name" value="Ubiquitin_ubiquitin-like"/>
</dbReference>
<keyword evidence="3" id="KW-1185">Reference proteome</keyword>
<dbReference type="InParanoid" id="A0C9Z8"/>
<dbReference type="SUPFAM" id="SSF54236">
    <property type="entry name" value="Ubiquitin-like"/>
    <property type="match status" value="1"/>
</dbReference>
<dbReference type="GO" id="GO:0031625">
    <property type="term" value="F:ubiquitin protein ligase binding"/>
    <property type="evidence" value="ECO:0000318"/>
    <property type="project" value="GO_Central"/>
</dbReference>
<gene>
    <name evidence="2" type="ORF">GSPATT00036394001</name>
</gene>
<dbReference type="GO" id="GO:0005634">
    <property type="term" value="C:nucleus"/>
    <property type="evidence" value="ECO:0000318"/>
    <property type="project" value="GO_Central"/>
</dbReference>
<sequence>MSLLFQRFYENSQDILINFYLNFMSLLFQRFYENSQDILINFYLNFMSLLFQRFYENSQDILINFYLNFMSLLFQRYFDKFLSQVKVELIIHNYAHFSFEMVNVQFLAFFLSRLFEFAKGPCYLLRYLRVSSKQRMFLNYFPNGIGQKQYNHISNTELIREIFILNLRNQTFDYQFQKKMQIFVKTLTGKTITLDVEPSDTIDAVKAKIQDKEGIPPDQQRLIFAG</sequence>
<reference evidence="2 3" key="1">
    <citation type="journal article" date="2006" name="Nature">
        <title>Global trends of whole-genome duplications revealed by the ciliate Paramecium tetraurelia.</title>
        <authorList>
            <consortium name="Genoscope"/>
            <person name="Aury J.-M."/>
            <person name="Jaillon O."/>
            <person name="Duret L."/>
            <person name="Noel B."/>
            <person name="Jubin C."/>
            <person name="Porcel B.M."/>
            <person name="Segurens B."/>
            <person name="Daubin V."/>
            <person name="Anthouard V."/>
            <person name="Aiach N."/>
            <person name="Arnaiz O."/>
            <person name="Billaut A."/>
            <person name="Beisson J."/>
            <person name="Blanc I."/>
            <person name="Bouhouche K."/>
            <person name="Camara F."/>
            <person name="Duharcourt S."/>
            <person name="Guigo R."/>
            <person name="Gogendeau D."/>
            <person name="Katinka M."/>
            <person name="Keller A.-M."/>
            <person name="Kissmehl R."/>
            <person name="Klotz C."/>
            <person name="Koll F."/>
            <person name="Le Moue A."/>
            <person name="Lepere C."/>
            <person name="Malinsky S."/>
            <person name="Nowacki M."/>
            <person name="Nowak J.K."/>
            <person name="Plattner H."/>
            <person name="Poulain J."/>
            <person name="Ruiz F."/>
            <person name="Serrano V."/>
            <person name="Zagulski M."/>
            <person name="Dessen P."/>
            <person name="Betermier M."/>
            <person name="Weissenbach J."/>
            <person name="Scarpelli C."/>
            <person name="Schachter V."/>
            <person name="Sperling L."/>
            <person name="Meyer E."/>
            <person name="Cohen J."/>
            <person name="Wincker P."/>
        </authorList>
    </citation>
    <scope>NUCLEOTIDE SEQUENCE [LARGE SCALE GENOMIC DNA]</scope>
    <source>
        <strain evidence="2 3">Stock d4-2</strain>
    </source>
</reference>
<dbReference type="GeneID" id="5020812"/>
<feature type="domain" description="Ubiquitin-like" evidence="1">
    <location>
        <begin position="180"/>
        <end position="226"/>
    </location>
</feature>
<proteinExistence type="predicted"/>
<evidence type="ECO:0000259" key="1">
    <source>
        <dbReference type="PROSITE" id="PS50053"/>
    </source>
</evidence>
<dbReference type="InterPro" id="IPR000626">
    <property type="entry name" value="Ubiquitin-like_dom"/>
</dbReference>
<dbReference type="PROSITE" id="PS50053">
    <property type="entry name" value="UBIQUITIN_2"/>
    <property type="match status" value="1"/>
</dbReference>